<sequence length="153" mass="17540">MASYVSLNKKRYIPDLAELQACCTRNYVSLDRLLLGLGNETSLVFGHDGEQKVTLTVVELARYTTTIEISQNKALGPSYIKPSMEVRMYHDARMAEVLSSQQISGVRARYDYPNSRMHQRDEKIQINRFLAEWLSFCFEHGIKPTNVFNNSLS</sequence>
<comment type="caution">
    <text evidence="1">The sequence shown here is derived from an EMBL/GenBank/DDBJ whole genome shotgun (WGS) entry which is preliminary data.</text>
</comment>
<dbReference type="InterPro" id="IPR009659">
    <property type="entry name" value="DUF1249"/>
</dbReference>
<proteinExistence type="predicted"/>
<dbReference type="Pfam" id="PF06853">
    <property type="entry name" value="DUF1249"/>
    <property type="match status" value="1"/>
</dbReference>
<evidence type="ECO:0000313" key="1">
    <source>
        <dbReference type="EMBL" id="MCM2680392.1"/>
    </source>
</evidence>
<dbReference type="EMBL" id="JAMQGP010000006">
    <property type="protein sequence ID" value="MCM2680392.1"/>
    <property type="molecule type" value="Genomic_DNA"/>
</dbReference>
<reference evidence="1 2" key="1">
    <citation type="journal article" date="2013" name="Antonie Van Leeuwenhoek">
        <title>Echinimonas agarilytica gen. nov., sp. nov., a new gammaproteobacterium isolated from the sea urchin Strongylocentrotus intermedius.</title>
        <authorList>
            <person name="Nedashkovskaya O.I."/>
            <person name="Stenkova A.M."/>
            <person name="Zhukova N.V."/>
            <person name="Van Trappen S."/>
            <person name="Lee J.S."/>
            <person name="Kim S.B."/>
        </authorList>
    </citation>
    <scope>NUCLEOTIDE SEQUENCE [LARGE SCALE GENOMIC DNA]</scope>
    <source>
        <strain evidence="1 2">KMM 6351</strain>
    </source>
</reference>
<gene>
    <name evidence="1" type="ORF">NAF29_12015</name>
</gene>
<dbReference type="AlphaFoldDB" id="A0AA42B7Z8"/>
<dbReference type="PANTHER" id="PTHR38774">
    <property type="entry name" value="CYTOPLASMIC PROTEIN-RELATED"/>
    <property type="match status" value="1"/>
</dbReference>
<organism evidence="1 2">
    <name type="scientific">Echinimonas agarilytica</name>
    <dbReference type="NCBI Taxonomy" id="1215918"/>
    <lineage>
        <taxon>Bacteria</taxon>
        <taxon>Pseudomonadati</taxon>
        <taxon>Pseudomonadota</taxon>
        <taxon>Gammaproteobacteria</taxon>
        <taxon>Alteromonadales</taxon>
        <taxon>Echinimonadaceae</taxon>
        <taxon>Echinimonas</taxon>
    </lineage>
</organism>
<accession>A0AA42B7Z8</accession>
<keyword evidence="2" id="KW-1185">Reference proteome</keyword>
<dbReference type="Proteomes" id="UP001165393">
    <property type="component" value="Unassembled WGS sequence"/>
</dbReference>
<name>A0AA42B7Z8_9GAMM</name>
<evidence type="ECO:0000313" key="2">
    <source>
        <dbReference type="Proteomes" id="UP001165393"/>
    </source>
</evidence>
<protein>
    <submittedName>
        <fullName evidence="1">DUF1249 domain-containing protein</fullName>
    </submittedName>
</protein>
<dbReference type="RefSeq" id="WP_251261826.1">
    <property type="nucleotide sequence ID" value="NZ_JAMQGP010000006.1"/>
</dbReference>
<dbReference type="PANTHER" id="PTHR38774:SF1">
    <property type="entry name" value="CYTOPLASMIC PROTEIN"/>
    <property type="match status" value="1"/>
</dbReference>